<gene>
    <name evidence="2" type="ORF">EDD80_103117</name>
</gene>
<name>A0A4R3KUC1_9SPHI</name>
<accession>A0A4R3KUC1</accession>
<evidence type="ECO:0000313" key="3">
    <source>
        <dbReference type="Proteomes" id="UP000295807"/>
    </source>
</evidence>
<keyword evidence="1" id="KW-0812">Transmembrane</keyword>
<keyword evidence="1" id="KW-1133">Transmembrane helix</keyword>
<evidence type="ECO:0000256" key="1">
    <source>
        <dbReference type="SAM" id="Phobius"/>
    </source>
</evidence>
<feature type="transmembrane region" description="Helical" evidence="1">
    <location>
        <begin position="12"/>
        <end position="34"/>
    </location>
</feature>
<reference evidence="2 3" key="1">
    <citation type="submission" date="2019-03" db="EMBL/GenBank/DDBJ databases">
        <title>Genomic Encyclopedia of Type Strains, Phase IV (KMG-IV): sequencing the most valuable type-strain genomes for metagenomic binning, comparative biology and taxonomic classification.</title>
        <authorList>
            <person name="Goeker M."/>
        </authorList>
    </citation>
    <scope>NUCLEOTIDE SEQUENCE [LARGE SCALE GENOMIC DNA]</scope>
    <source>
        <strain evidence="2 3">DSM 21100</strain>
    </source>
</reference>
<dbReference type="Proteomes" id="UP000295807">
    <property type="component" value="Unassembled WGS sequence"/>
</dbReference>
<keyword evidence="1" id="KW-0472">Membrane</keyword>
<sequence>MRYFIYNNEKFCEGSCIGSFSLLTSPLFFIYLFSDIYNEMHICL</sequence>
<proteinExistence type="predicted"/>
<dbReference type="AlphaFoldDB" id="A0A4R3KUC1"/>
<keyword evidence="3" id="KW-1185">Reference proteome</keyword>
<comment type="caution">
    <text evidence="2">The sequence shown here is derived from an EMBL/GenBank/DDBJ whole genome shotgun (WGS) entry which is preliminary data.</text>
</comment>
<protein>
    <submittedName>
        <fullName evidence="2">Uncharacterized protein</fullName>
    </submittedName>
</protein>
<dbReference type="EMBL" id="SMAD01000003">
    <property type="protein sequence ID" value="TCS88255.1"/>
    <property type="molecule type" value="Genomic_DNA"/>
</dbReference>
<organism evidence="2 3">
    <name type="scientific">Anseongella ginsenosidimutans</name>
    <dbReference type="NCBI Taxonomy" id="496056"/>
    <lineage>
        <taxon>Bacteria</taxon>
        <taxon>Pseudomonadati</taxon>
        <taxon>Bacteroidota</taxon>
        <taxon>Sphingobacteriia</taxon>
        <taxon>Sphingobacteriales</taxon>
        <taxon>Sphingobacteriaceae</taxon>
        <taxon>Anseongella</taxon>
    </lineage>
</organism>
<evidence type="ECO:0000313" key="2">
    <source>
        <dbReference type="EMBL" id="TCS88255.1"/>
    </source>
</evidence>